<dbReference type="RefSeq" id="WP_205172236.1">
    <property type="nucleotide sequence ID" value="NZ_JAFBDZ010000002.1"/>
</dbReference>
<evidence type="ECO:0000259" key="1">
    <source>
        <dbReference type="SMART" id="SM01321"/>
    </source>
</evidence>
<dbReference type="InterPro" id="IPR002686">
    <property type="entry name" value="Transposase_17"/>
</dbReference>
<dbReference type="SMART" id="SM01321">
    <property type="entry name" value="Y1_Tnp"/>
    <property type="match status" value="1"/>
</dbReference>
<reference evidence="2 3" key="1">
    <citation type="submission" date="2021-01" db="EMBL/GenBank/DDBJ databases">
        <title>Genomic Encyclopedia of Type Strains, Phase IV (KMG-IV): sequencing the most valuable type-strain genomes for metagenomic binning, comparative biology and taxonomic classification.</title>
        <authorList>
            <person name="Goeker M."/>
        </authorList>
    </citation>
    <scope>NUCLEOTIDE SEQUENCE [LARGE SCALE GENOMIC DNA]</scope>
    <source>
        <strain evidence="2 3">DSM 24834</strain>
    </source>
</reference>
<comment type="caution">
    <text evidence="2">The sequence shown here is derived from an EMBL/GenBank/DDBJ whole genome shotgun (WGS) entry which is preliminary data.</text>
</comment>
<accession>A0ABS2ND42</accession>
<sequence length="193" mass="23019">MGRKRRVWSPDHFYHISARGNRRDLLFQDEKDFQAFSHILTSLYETTLFETASYCFMTNHYHIQIRSPYTPISQLMAHINKKYATYFNSRYNLTGHVFENRYYGEPIKGMTGHLKVSRYIHLNPVEANIVKDPSLYRWSSYPTLLSPNPHYNETPYFNPDLLLNIFQGTKLEKQSKYSRLVEKENSKSWHLLI</sequence>
<evidence type="ECO:0000313" key="2">
    <source>
        <dbReference type="EMBL" id="MBM7585730.1"/>
    </source>
</evidence>
<dbReference type="Proteomes" id="UP001646157">
    <property type="component" value="Unassembled WGS sequence"/>
</dbReference>
<dbReference type="Gene3D" id="3.30.70.1290">
    <property type="entry name" value="Transposase IS200-like"/>
    <property type="match status" value="1"/>
</dbReference>
<evidence type="ECO:0000313" key="3">
    <source>
        <dbReference type="Proteomes" id="UP001646157"/>
    </source>
</evidence>
<dbReference type="PANTHER" id="PTHR34322:SF2">
    <property type="entry name" value="TRANSPOSASE IS200-LIKE DOMAIN-CONTAINING PROTEIN"/>
    <property type="match status" value="1"/>
</dbReference>
<gene>
    <name evidence="2" type="ORF">JOC86_002272</name>
</gene>
<feature type="domain" description="Transposase IS200-like" evidence="1">
    <location>
        <begin position="9"/>
        <end position="123"/>
    </location>
</feature>
<keyword evidence="3" id="KW-1185">Reference proteome</keyword>
<dbReference type="PANTHER" id="PTHR34322">
    <property type="entry name" value="TRANSPOSASE, Y1_TNP DOMAIN-CONTAINING"/>
    <property type="match status" value="1"/>
</dbReference>
<name>A0ABS2ND42_9BACI</name>
<dbReference type="Pfam" id="PF01797">
    <property type="entry name" value="Y1_Tnp"/>
    <property type="match status" value="1"/>
</dbReference>
<proteinExistence type="predicted"/>
<organism evidence="2 3">
    <name type="scientific">Rossellomorea pakistanensis</name>
    <dbReference type="NCBI Taxonomy" id="992288"/>
    <lineage>
        <taxon>Bacteria</taxon>
        <taxon>Bacillati</taxon>
        <taxon>Bacillota</taxon>
        <taxon>Bacilli</taxon>
        <taxon>Bacillales</taxon>
        <taxon>Bacillaceae</taxon>
        <taxon>Rossellomorea</taxon>
    </lineage>
</organism>
<dbReference type="InterPro" id="IPR036515">
    <property type="entry name" value="Transposase_17_sf"/>
</dbReference>
<dbReference type="SUPFAM" id="SSF143422">
    <property type="entry name" value="Transposase IS200-like"/>
    <property type="match status" value="1"/>
</dbReference>
<protein>
    <submittedName>
        <fullName evidence="2">REP element-mobilizing transposase RayT</fullName>
    </submittedName>
</protein>
<dbReference type="EMBL" id="JAFBDZ010000002">
    <property type="protein sequence ID" value="MBM7585730.1"/>
    <property type="molecule type" value="Genomic_DNA"/>
</dbReference>